<keyword evidence="1" id="KW-0472">Membrane</keyword>
<name>A0A3P9CBK0_9CICH</name>
<evidence type="ECO:0000313" key="2">
    <source>
        <dbReference type="Ensembl" id="ENSMZEP00005019487.1"/>
    </source>
</evidence>
<dbReference type="Proteomes" id="UP000265160">
    <property type="component" value="Unplaced"/>
</dbReference>
<reference evidence="2" key="1">
    <citation type="submission" date="2025-08" db="UniProtKB">
        <authorList>
            <consortium name="Ensembl"/>
        </authorList>
    </citation>
    <scope>IDENTIFICATION</scope>
</reference>
<dbReference type="STRING" id="106582.ENSMZEP00005019487"/>
<keyword evidence="3" id="KW-1185">Reference proteome</keyword>
<organism evidence="2 3">
    <name type="scientific">Maylandia zebra</name>
    <name type="common">zebra mbuna</name>
    <dbReference type="NCBI Taxonomy" id="106582"/>
    <lineage>
        <taxon>Eukaryota</taxon>
        <taxon>Metazoa</taxon>
        <taxon>Chordata</taxon>
        <taxon>Craniata</taxon>
        <taxon>Vertebrata</taxon>
        <taxon>Euteleostomi</taxon>
        <taxon>Actinopterygii</taxon>
        <taxon>Neopterygii</taxon>
        <taxon>Teleostei</taxon>
        <taxon>Neoteleostei</taxon>
        <taxon>Acanthomorphata</taxon>
        <taxon>Ovalentaria</taxon>
        <taxon>Cichlomorphae</taxon>
        <taxon>Cichliformes</taxon>
        <taxon>Cichlidae</taxon>
        <taxon>African cichlids</taxon>
        <taxon>Pseudocrenilabrinae</taxon>
        <taxon>Haplochromini</taxon>
        <taxon>Maylandia</taxon>
        <taxon>Maylandia zebra complex</taxon>
    </lineage>
</organism>
<dbReference type="GeneTree" id="ENSGT01030000236784"/>
<evidence type="ECO:0000256" key="1">
    <source>
        <dbReference type="SAM" id="Phobius"/>
    </source>
</evidence>
<keyword evidence="1" id="KW-0812">Transmembrane</keyword>
<feature type="transmembrane region" description="Helical" evidence="1">
    <location>
        <begin position="6"/>
        <end position="26"/>
    </location>
</feature>
<accession>A0A3P9CBK0</accession>
<dbReference type="Ensembl" id="ENSMZET00005020115.1">
    <property type="protein sequence ID" value="ENSMZEP00005019487.1"/>
    <property type="gene ID" value="ENSMZEG00005014632.1"/>
</dbReference>
<proteinExistence type="predicted"/>
<dbReference type="AlphaFoldDB" id="A0A3P9CBK0"/>
<keyword evidence="1" id="KW-1133">Transmembrane helix</keyword>
<reference evidence="2" key="2">
    <citation type="submission" date="2025-09" db="UniProtKB">
        <authorList>
            <consortium name="Ensembl"/>
        </authorList>
    </citation>
    <scope>IDENTIFICATION</scope>
</reference>
<evidence type="ECO:0000313" key="3">
    <source>
        <dbReference type="Proteomes" id="UP000265160"/>
    </source>
</evidence>
<sequence>MAGFSKYLTARNSSIAGSILFVFVLLKHRKRTKLHAWCTHCILYSRN</sequence>
<protein>
    <submittedName>
        <fullName evidence="2">Uncharacterized protein</fullName>
    </submittedName>
</protein>